<keyword evidence="2" id="KW-1185">Reference proteome</keyword>
<proteinExistence type="predicted"/>
<sequence>MSFDSAKQPLKHPCLLPTSTDSSARTTQVTYGGGKVREVFKELGKSIGGVFGHLNAPSTVTQLQDHNLGEFKNDDAKDHIFSLKILPMKKYIELDEVEDGEIYGIIEDEFFDEIKLLQTPVFALG</sequence>
<name>A0A8H7TEJ1_9HELO</name>
<protein>
    <submittedName>
        <fullName evidence="1">Uncharacterized protein</fullName>
    </submittedName>
</protein>
<gene>
    <name evidence="1" type="ORF">IFR04_009480</name>
</gene>
<evidence type="ECO:0000313" key="1">
    <source>
        <dbReference type="EMBL" id="KAG4417411.1"/>
    </source>
</evidence>
<dbReference type="Proteomes" id="UP000664132">
    <property type="component" value="Unassembled WGS sequence"/>
</dbReference>
<dbReference type="EMBL" id="JAFJYH010000156">
    <property type="protein sequence ID" value="KAG4417411.1"/>
    <property type="molecule type" value="Genomic_DNA"/>
</dbReference>
<accession>A0A8H7TEJ1</accession>
<evidence type="ECO:0000313" key="2">
    <source>
        <dbReference type="Proteomes" id="UP000664132"/>
    </source>
</evidence>
<comment type="caution">
    <text evidence="1">The sequence shown here is derived from an EMBL/GenBank/DDBJ whole genome shotgun (WGS) entry which is preliminary data.</text>
</comment>
<dbReference type="AlphaFoldDB" id="A0A8H7TEJ1"/>
<organism evidence="1 2">
    <name type="scientific">Cadophora malorum</name>
    <dbReference type="NCBI Taxonomy" id="108018"/>
    <lineage>
        <taxon>Eukaryota</taxon>
        <taxon>Fungi</taxon>
        <taxon>Dikarya</taxon>
        <taxon>Ascomycota</taxon>
        <taxon>Pezizomycotina</taxon>
        <taxon>Leotiomycetes</taxon>
        <taxon>Helotiales</taxon>
        <taxon>Ploettnerulaceae</taxon>
        <taxon>Cadophora</taxon>
    </lineage>
</organism>
<reference evidence="1" key="1">
    <citation type="submission" date="2021-02" db="EMBL/GenBank/DDBJ databases">
        <title>Genome sequence Cadophora malorum strain M34.</title>
        <authorList>
            <person name="Stefanovic E."/>
            <person name="Vu D."/>
            <person name="Scully C."/>
            <person name="Dijksterhuis J."/>
            <person name="Roader J."/>
            <person name="Houbraken J."/>
        </authorList>
    </citation>
    <scope>NUCLEOTIDE SEQUENCE</scope>
    <source>
        <strain evidence="1">M34</strain>
    </source>
</reference>